<comment type="caution">
    <text evidence="1">The sequence shown here is derived from an EMBL/GenBank/DDBJ whole genome shotgun (WGS) entry which is preliminary data.</text>
</comment>
<proteinExistence type="predicted"/>
<dbReference type="Proteomes" id="UP001163321">
    <property type="component" value="Chromosome 6"/>
</dbReference>
<sequence>MEVLAGDCQKKVACRRLAKAAGRKRFGNARAVRKLFEHEVKEAMSREDLDEELMFQTVDLLGERPSTNPRLQEILDEVAGEALEDEVRGKDGDEKREDQSTAKDEDKHADRKSLCMRIRRRHGRNTQADSR</sequence>
<evidence type="ECO:0000313" key="2">
    <source>
        <dbReference type="Proteomes" id="UP001163321"/>
    </source>
</evidence>
<gene>
    <name evidence="1" type="ORF">PsorP6_010758</name>
</gene>
<evidence type="ECO:0000313" key="1">
    <source>
        <dbReference type="EMBL" id="KAI9910654.1"/>
    </source>
</evidence>
<protein>
    <submittedName>
        <fullName evidence="1">Uncharacterized protein</fullName>
    </submittedName>
</protein>
<name>A0ACC0VXR4_9STRA</name>
<keyword evidence="2" id="KW-1185">Reference proteome</keyword>
<organism evidence="1 2">
    <name type="scientific">Peronosclerospora sorghi</name>
    <dbReference type="NCBI Taxonomy" id="230839"/>
    <lineage>
        <taxon>Eukaryota</taxon>
        <taxon>Sar</taxon>
        <taxon>Stramenopiles</taxon>
        <taxon>Oomycota</taxon>
        <taxon>Peronosporomycetes</taxon>
        <taxon>Peronosporales</taxon>
        <taxon>Peronosporaceae</taxon>
        <taxon>Peronosclerospora</taxon>
    </lineage>
</organism>
<accession>A0ACC0VXR4</accession>
<reference evidence="1 2" key="1">
    <citation type="journal article" date="2022" name="bioRxiv">
        <title>The genome of the oomycete Peronosclerospora sorghi, a cosmopolitan pathogen of maize and sorghum, is inflated with dispersed pseudogenes.</title>
        <authorList>
            <person name="Fletcher K."/>
            <person name="Martin F."/>
            <person name="Isakeit T."/>
            <person name="Cavanaugh K."/>
            <person name="Magill C."/>
            <person name="Michelmore R."/>
        </authorList>
    </citation>
    <scope>NUCLEOTIDE SEQUENCE [LARGE SCALE GENOMIC DNA]</scope>
    <source>
        <strain evidence="1">P6</strain>
    </source>
</reference>
<dbReference type="EMBL" id="CM047585">
    <property type="protein sequence ID" value="KAI9910654.1"/>
    <property type="molecule type" value="Genomic_DNA"/>
</dbReference>